<dbReference type="EMBL" id="JACHWQ010000006">
    <property type="protein sequence ID" value="MBB2976479.1"/>
    <property type="molecule type" value="Genomic_DNA"/>
</dbReference>
<name>A0A7W4YND6_9MICO</name>
<comment type="caution">
    <text evidence="1">The sequence shown here is derived from an EMBL/GenBank/DDBJ whole genome shotgun (WGS) entry which is preliminary data.</text>
</comment>
<keyword evidence="2" id="KW-1185">Reference proteome</keyword>
<dbReference type="AlphaFoldDB" id="A0A7W4YND6"/>
<protein>
    <submittedName>
        <fullName evidence="1">Uncharacterized protein</fullName>
    </submittedName>
</protein>
<dbReference type="Proteomes" id="UP000529310">
    <property type="component" value="Unassembled WGS sequence"/>
</dbReference>
<dbReference type="RefSeq" id="WP_165140468.1">
    <property type="nucleotide sequence ID" value="NZ_CP049255.1"/>
</dbReference>
<sequence length="124" mass="13481">MVIDIAQDIPSGVAGLISLLTAVSTNLDLGMRNRTRPGCAPVKVDLPANETEAWLFRATGISTQLAGRSADLRVLVTAYSQAVAVKRPELAQLAQWQQISPSALRHRYTPLHVQAAQELTKRTH</sequence>
<evidence type="ECO:0000313" key="2">
    <source>
        <dbReference type="Proteomes" id="UP000529310"/>
    </source>
</evidence>
<evidence type="ECO:0000313" key="1">
    <source>
        <dbReference type="EMBL" id="MBB2976479.1"/>
    </source>
</evidence>
<organism evidence="1 2">
    <name type="scientific">Microbacterium endophyticum</name>
    <dbReference type="NCBI Taxonomy" id="1526412"/>
    <lineage>
        <taxon>Bacteria</taxon>
        <taxon>Bacillati</taxon>
        <taxon>Actinomycetota</taxon>
        <taxon>Actinomycetes</taxon>
        <taxon>Micrococcales</taxon>
        <taxon>Microbacteriaceae</taxon>
        <taxon>Microbacterium</taxon>
    </lineage>
</organism>
<proteinExistence type="predicted"/>
<reference evidence="1 2" key="1">
    <citation type="submission" date="2020-08" db="EMBL/GenBank/DDBJ databases">
        <title>Sequencing the genomes of 1000 actinobacteria strains.</title>
        <authorList>
            <person name="Klenk H.-P."/>
        </authorList>
    </citation>
    <scope>NUCLEOTIDE SEQUENCE [LARGE SCALE GENOMIC DNA]</scope>
    <source>
        <strain evidence="1 2">DSM 27099</strain>
    </source>
</reference>
<gene>
    <name evidence="1" type="ORF">FHX49_002054</name>
</gene>
<accession>A0A7W4YND6</accession>